<protein>
    <submittedName>
        <fullName evidence="1">Two-CW domain-containing protein</fullName>
    </submittedName>
</protein>
<accession>A0AAU8LYK7</accession>
<name>A0AAU8LYK7_9BACT</name>
<dbReference type="EMBL" id="CP159373">
    <property type="protein sequence ID" value="XCN73951.1"/>
    <property type="molecule type" value="Genomic_DNA"/>
</dbReference>
<dbReference type="InterPro" id="IPR054687">
    <property type="entry name" value="Two-CW_dom"/>
</dbReference>
<dbReference type="NCBIfam" id="NF045718">
    <property type="entry name" value="two_CW_domain"/>
    <property type="match status" value="1"/>
</dbReference>
<evidence type="ECO:0000313" key="1">
    <source>
        <dbReference type="EMBL" id="XCN73951.1"/>
    </source>
</evidence>
<dbReference type="AlphaFoldDB" id="A0AAU8LYK7"/>
<reference evidence="1" key="2">
    <citation type="submission" date="2024-06" db="EMBL/GenBank/DDBJ databases">
        <authorList>
            <person name="Plum-Jensen L.E."/>
            <person name="Schramm A."/>
            <person name="Marshall I.P.G."/>
        </authorList>
    </citation>
    <scope>NUCLEOTIDE SEQUENCE</scope>
    <source>
        <strain evidence="1">Rat1</strain>
    </source>
</reference>
<proteinExistence type="predicted"/>
<dbReference type="KEGG" id="eaj:Q3M24_04120"/>
<reference evidence="1" key="1">
    <citation type="journal article" date="2024" name="Syst. Appl. Microbiol.">
        <title>First single-strain enrichments of Electrothrix cable bacteria, description of E. aestuarii sp. nov. and E. rattekaaiensis sp. nov., and proposal of a cable bacteria taxonomy following the rules of the SeqCode.</title>
        <authorList>
            <person name="Plum-Jensen L.E."/>
            <person name="Schramm A."/>
            <person name="Marshall I.P.G."/>
        </authorList>
    </citation>
    <scope>NUCLEOTIDE SEQUENCE</scope>
    <source>
        <strain evidence="1">Rat1</strain>
    </source>
</reference>
<organism evidence="1">
    <name type="scientific">Candidatus Electrothrix aestuarii</name>
    <dbReference type="NCBI Taxonomy" id="3062594"/>
    <lineage>
        <taxon>Bacteria</taxon>
        <taxon>Pseudomonadati</taxon>
        <taxon>Thermodesulfobacteriota</taxon>
        <taxon>Desulfobulbia</taxon>
        <taxon>Desulfobulbales</taxon>
        <taxon>Desulfobulbaceae</taxon>
        <taxon>Candidatus Electrothrix</taxon>
    </lineage>
</organism>
<sequence length="92" mass="10238">MDREHVNCWEFKDCGRELGGRNSVLLGVCPAALDERADGIHGGKNGGRCCWVVASAYLSEGTFGCVIEEFNKCRECDFYQMVEEDTELLVVV</sequence>
<gene>
    <name evidence="1" type="ORF">Q3M24_04120</name>
</gene>